<feature type="transmembrane region" description="Helical" evidence="2">
    <location>
        <begin position="241"/>
        <end position="261"/>
    </location>
</feature>
<keyword evidence="2" id="KW-0812">Transmembrane</keyword>
<accession>A0ABP0SLP4</accession>
<feature type="compositionally biased region" description="Basic and acidic residues" evidence="1">
    <location>
        <begin position="342"/>
        <end position="351"/>
    </location>
</feature>
<name>A0ABP0SLP4_9DINO</name>
<feature type="region of interest" description="Disordered" evidence="1">
    <location>
        <begin position="139"/>
        <end position="160"/>
    </location>
</feature>
<proteinExistence type="predicted"/>
<reference evidence="3 4" key="1">
    <citation type="submission" date="2024-02" db="EMBL/GenBank/DDBJ databases">
        <authorList>
            <person name="Chen Y."/>
            <person name="Shah S."/>
            <person name="Dougan E. K."/>
            <person name="Thang M."/>
            <person name="Chan C."/>
        </authorList>
    </citation>
    <scope>NUCLEOTIDE SEQUENCE [LARGE SCALE GENOMIC DNA]</scope>
</reference>
<comment type="caution">
    <text evidence="3">The sequence shown here is derived from an EMBL/GenBank/DDBJ whole genome shotgun (WGS) entry which is preliminary data.</text>
</comment>
<feature type="compositionally biased region" description="Polar residues" evidence="1">
    <location>
        <begin position="327"/>
        <end position="337"/>
    </location>
</feature>
<sequence length="361" mass="40324">MAKLFSHHDRYHSHAILGLLALLHFAYRFYTLLVEQRESFSPGYWSAASLLVHVFLHVLSFQFELPRNRIWTKPMIWREFRVHNAIFAYRHLVGSALGIWAPEWWWQAPTATSLVVKVALVLAACKAADVATEMIGSTDSTASKEERTTNAMPYPKKTPETTEQVAKTFYAKSQFAATTIAAFGTPSLSFCSVLAIELASLLMTLVRKGIIEARTYHIVYALSLFIMFPCLVAVLHSGDAWAELAVFRGLMACAFAVDMRLKYRLGKYLTWTVSILAGYVAAEMLASVMNFKWIAWVGMLWSAGSTLSGFYSVRGKYEQQEGDEKVSNVSTDQSPVQGQEEPAGKDVDGKKSFPYVTPSLG</sequence>
<dbReference type="EMBL" id="CAXAMM010044106">
    <property type="protein sequence ID" value="CAK9113178.1"/>
    <property type="molecule type" value="Genomic_DNA"/>
</dbReference>
<feature type="transmembrane region" description="Helical" evidence="2">
    <location>
        <begin position="293"/>
        <end position="313"/>
    </location>
</feature>
<feature type="transmembrane region" description="Helical" evidence="2">
    <location>
        <begin position="218"/>
        <end position="235"/>
    </location>
</feature>
<keyword evidence="2" id="KW-1133">Transmembrane helix</keyword>
<feature type="transmembrane region" description="Helical" evidence="2">
    <location>
        <begin position="42"/>
        <end position="61"/>
    </location>
</feature>
<feature type="transmembrane region" description="Helical" evidence="2">
    <location>
        <begin position="12"/>
        <end position="30"/>
    </location>
</feature>
<keyword evidence="4" id="KW-1185">Reference proteome</keyword>
<feature type="region of interest" description="Disordered" evidence="1">
    <location>
        <begin position="321"/>
        <end position="361"/>
    </location>
</feature>
<evidence type="ECO:0000256" key="1">
    <source>
        <dbReference type="SAM" id="MobiDB-lite"/>
    </source>
</evidence>
<protein>
    <submittedName>
        <fullName evidence="3">Uncharacterized protein</fullName>
    </submittedName>
</protein>
<dbReference type="Proteomes" id="UP001642464">
    <property type="component" value="Unassembled WGS sequence"/>
</dbReference>
<feature type="transmembrane region" description="Helical" evidence="2">
    <location>
        <begin position="268"/>
        <end position="287"/>
    </location>
</feature>
<organism evidence="3 4">
    <name type="scientific">Durusdinium trenchii</name>
    <dbReference type="NCBI Taxonomy" id="1381693"/>
    <lineage>
        <taxon>Eukaryota</taxon>
        <taxon>Sar</taxon>
        <taxon>Alveolata</taxon>
        <taxon>Dinophyceae</taxon>
        <taxon>Suessiales</taxon>
        <taxon>Symbiodiniaceae</taxon>
        <taxon>Durusdinium</taxon>
    </lineage>
</organism>
<keyword evidence="2" id="KW-0472">Membrane</keyword>
<evidence type="ECO:0000313" key="3">
    <source>
        <dbReference type="EMBL" id="CAK9113178.1"/>
    </source>
</evidence>
<evidence type="ECO:0000256" key="2">
    <source>
        <dbReference type="SAM" id="Phobius"/>
    </source>
</evidence>
<evidence type="ECO:0000313" key="4">
    <source>
        <dbReference type="Proteomes" id="UP001642464"/>
    </source>
</evidence>
<gene>
    <name evidence="3" type="ORF">SCF082_LOCUS52469</name>
</gene>
<feature type="transmembrane region" description="Helical" evidence="2">
    <location>
        <begin position="82"/>
        <end position="101"/>
    </location>
</feature>